<evidence type="ECO:0000313" key="1">
    <source>
        <dbReference type="EMBL" id="KAJ1944141.1"/>
    </source>
</evidence>
<dbReference type="Proteomes" id="UP001150603">
    <property type="component" value="Unassembled WGS sequence"/>
</dbReference>
<comment type="caution">
    <text evidence="1">The sequence shown here is derived from an EMBL/GenBank/DDBJ whole genome shotgun (WGS) entry which is preliminary data.</text>
</comment>
<accession>A0ACC1JAK6</accession>
<sequence>MPGEFREAKPVDIPQVQRVRNRSNEDAMTSGWDVSAEVEGIAVVVTKEQLASIAEIAAALGFVAKQHTQSQEAWDKYHQTYGEQVLNEAAAKLARWVSVKCRHLYVAVVPTESAAVKDWHKGSLAVLRLKLEAVKHAGVYMKRIGVRWECSAVGSQTSSKTDSPVYLDTEGWAAATHGAARSEAQSMAVTTAYIRQISIYDSDPSARPVVQPLISIDRSLVETRGNSELYDIWVCKRDCDAAVNINIGPVSFIANKELADRLAAYRELFDSMPRSSRGASAAQTPIHTDAVAGDIASEIDKLMGELKVSAEDKVPSNIAVCSPLIRTWIQLPTTATVAATVKHGSSRKDEASGHFCVDFIDAVITNVVKGTATSSRAQDDVPDGHMRDPHIQELLESRKNVAGSGIRLECEELRVSVQAMEGSSTLEHIGSVHEPSDRQGAVSVPRPHIEITTVPKPLHAERGSTRRPPAFDAFSSVDDDIRVRMAPESEHMTSIDFERMAVEQSQFIVSCHLPEIEVLLSRTAYKRINAIINEFLVWQAVQSEEQKDAESQGVRFSVLVDMPVMRTEVDTSGEASVAIGHRLQPRIEQRITLLSTRMFITNAMIEAGRMYVSGEANQVRLSSFKDSMEVDVPLSHSFATPSDPMSTPQVSVYMLTTPSITQENEVVLKTAWTTFDYSRDSTCLQDLESFFASTGTSGLVQPPPKPMRLSLNVRNTSLRWHPRQGSLRSAVMSLDSLAVIVGLNLPGPDRDREKLRYYIEGFTVLGQAEGSHSSVPSPVSSDMWVETGRFWRDCGYAVLVHADMVDVGFRAKEEDIEIKIGGQSLVVDACADSIGILPGILQSL</sequence>
<dbReference type="EMBL" id="JANBPW010001530">
    <property type="protein sequence ID" value="KAJ1944141.1"/>
    <property type="molecule type" value="Genomic_DNA"/>
</dbReference>
<name>A0ACC1JAK6_9FUNG</name>
<gene>
    <name evidence="1" type="ORF">FBU59_002686</name>
</gene>
<protein>
    <submittedName>
        <fullName evidence="1">Uncharacterized protein</fullName>
    </submittedName>
</protein>
<proteinExistence type="predicted"/>
<evidence type="ECO:0000313" key="2">
    <source>
        <dbReference type="Proteomes" id="UP001150603"/>
    </source>
</evidence>
<organism evidence="1 2">
    <name type="scientific">Linderina macrospora</name>
    <dbReference type="NCBI Taxonomy" id="4868"/>
    <lineage>
        <taxon>Eukaryota</taxon>
        <taxon>Fungi</taxon>
        <taxon>Fungi incertae sedis</taxon>
        <taxon>Zoopagomycota</taxon>
        <taxon>Kickxellomycotina</taxon>
        <taxon>Kickxellomycetes</taxon>
        <taxon>Kickxellales</taxon>
        <taxon>Kickxellaceae</taxon>
        <taxon>Linderina</taxon>
    </lineage>
</organism>
<reference evidence="1" key="1">
    <citation type="submission" date="2022-07" db="EMBL/GenBank/DDBJ databases">
        <title>Phylogenomic reconstructions and comparative analyses of Kickxellomycotina fungi.</title>
        <authorList>
            <person name="Reynolds N.K."/>
            <person name="Stajich J.E."/>
            <person name="Barry K."/>
            <person name="Grigoriev I.V."/>
            <person name="Crous P."/>
            <person name="Smith M.E."/>
        </authorList>
    </citation>
    <scope>NUCLEOTIDE SEQUENCE</scope>
    <source>
        <strain evidence="1">NRRL 5244</strain>
    </source>
</reference>
<keyword evidence="2" id="KW-1185">Reference proteome</keyword>
<feature type="non-terminal residue" evidence="1">
    <location>
        <position position="844"/>
    </location>
</feature>